<dbReference type="STRING" id="469378.Ccur_09560"/>
<keyword evidence="1" id="KW-0812">Transmembrane</keyword>
<dbReference type="EMBL" id="CP001682">
    <property type="protein sequence ID" value="ACU94652.1"/>
    <property type="molecule type" value="Genomic_DNA"/>
</dbReference>
<dbReference type="Proteomes" id="UP000000954">
    <property type="component" value="Chromosome"/>
</dbReference>
<reference evidence="2 3" key="1">
    <citation type="journal article" date="2009" name="Stand. Genomic Sci.">
        <title>Complete genome sequence of Cryptobacterium curtum type strain (12-3).</title>
        <authorList>
            <person name="Mavrommatis K."/>
            <person name="Pukall R."/>
            <person name="Rohde C."/>
            <person name="Chen F."/>
            <person name="Sims D."/>
            <person name="Brettin T."/>
            <person name="Kuske C."/>
            <person name="Detter J.C."/>
            <person name="Han C."/>
            <person name="Lapidus A."/>
            <person name="Copeland A."/>
            <person name="Glavina Del Rio T."/>
            <person name="Nolan M."/>
            <person name="Lucas S."/>
            <person name="Tice H."/>
            <person name="Cheng J.F."/>
            <person name="Bruce D."/>
            <person name="Goodwin L."/>
            <person name="Pitluck S."/>
            <person name="Ovchinnikova G."/>
            <person name="Pati A."/>
            <person name="Ivanova N."/>
            <person name="Chen A."/>
            <person name="Palaniappan K."/>
            <person name="Chain P."/>
            <person name="D'haeseleer P."/>
            <person name="Goker M."/>
            <person name="Bristow J."/>
            <person name="Eisen J.A."/>
            <person name="Markowitz V."/>
            <person name="Hugenholtz P."/>
            <person name="Rohde M."/>
            <person name="Klenk H.P."/>
            <person name="Kyrpides N.C."/>
        </authorList>
    </citation>
    <scope>NUCLEOTIDE SEQUENCE [LARGE SCALE GENOMIC DNA]</scope>
    <source>
        <strain evidence="3">ATCC 700683 / DSM 15641 / 12-3</strain>
    </source>
</reference>
<gene>
    <name evidence="2" type="ordered locus">Ccur_09560</name>
</gene>
<dbReference type="KEGG" id="ccu:Ccur_09560"/>
<dbReference type="RefSeq" id="WP_012803338.1">
    <property type="nucleotide sequence ID" value="NC_013170.1"/>
</dbReference>
<protein>
    <recommendedName>
        <fullName evidence="4">Cell division protein FtsL</fullName>
    </recommendedName>
</protein>
<evidence type="ECO:0000256" key="1">
    <source>
        <dbReference type="SAM" id="Phobius"/>
    </source>
</evidence>
<evidence type="ECO:0000313" key="2">
    <source>
        <dbReference type="EMBL" id="ACU94652.1"/>
    </source>
</evidence>
<accession>C7MP12</accession>
<evidence type="ECO:0000313" key="3">
    <source>
        <dbReference type="Proteomes" id="UP000000954"/>
    </source>
</evidence>
<keyword evidence="1" id="KW-0472">Membrane</keyword>
<feature type="transmembrane region" description="Helical" evidence="1">
    <location>
        <begin position="48"/>
        <end position="71"/>
    </location>
</feature>
<organism evidence="2 3">
    <name type="scientific">Cryptobacterium curtum (strain ATCC 700683 / DSM 15641 / CCUG 43107 / 12-3)</name>
    <dbReference type="NCBI Taxonomy" id="469378"/>
    <lineage>
        <taxon>Bacteria</taxon>
        <taxon>Bacillati</taxon>
        <taxon>Actinomycetota</taxon>
        <taxon>Coriobacteriia</taxon>
        <taxon>Eggerthellales</taxon>
        <taxon>Eggerthellaceae</taxon>
        <taxon>Cryptobacterium</taxon>
    </lineage>
</organism>
<keyword evidence="3" id="KW-1185">Reference proteome</keyword>
<sequence length="151" mass="15697">MASSARAYRLDTYDQAVARPRRASQVRVVPGTRPAPVASPFVAKATGIILVALLAFIALSCVRVGLAAATVSTQISQQDMSAEVKSMRSANAALAVQQCTLSSQGHIHERATQLGMAESPVAEQITLSRDVVAFDSAGNLSLSASLSRAAS</sequence>
<keyword evidence="1" id="KW-1133">Transmembrane helix</keyword>
<dbReference type="eggNOG" id="ENOG5031TZI">
    <property type="taxonomic scope" value="Bacteria"/>
</dbReference>
<proteinExistence type="predicted"/>
<name>C7MP12_CRYCD</name>
<evidence type="ECO:0008006" key="4">
    <source>
        <dbReference type="Google" id="ProtNLM"/>
    </source>
</evidence>
<dbReference type="HOGENOM" id="CLU_1728332_0_0_11"/>
<dbReference type="AlphaFoldDB" id="C7MP12"/>